<dbReference type="Proteomes" id="UP001478862">
    <property type="component" value="Unassembled WGS sequence"/>
</dbReference>
<name>A0ABV1MRX5_9BACI</name>
<reference evidence="2 3" key="1">
    <citation type="submission" date="2024-06" db="EMBL/GenBank/DDBJ databases">
        <title>Lysinibacillus zambalefons sp. nov., a Novel Firmicute Isolated from the Poon Bato Zambales Hyperalkaline Spring.</title>
        <authorList>
            <person name="Aja J.A."/>
            <person name="Lazaro J.E.H."/>
            <person name="Llorin L.D."/>
            <person name="Lim K.R."/>
            <person name="Teodosio J."/>
            <person name="Dalisay D.S."/>
        </authorList>
    </citation>
    <scope>NUCLEOTIDE SEQUENCE [LARGE SCALE GENOMIC DNA]</scope>
    <source>
        <strain evidence="2 3">M3</strain>
    </source>
</reference>
<sequence length="70" mass="8110">MKIIEVKLKKVLKDKNLTQEQLSEMTGIRRATISEISTNSKTAMNRIHLARIAEVLEIDDIRELVDFKNE</sequence>
<proteinExistence type="predicted"/>
<dbReference type="EMBL" id="JBEGDG010000007">
    <property type="protein sequence ID" value="MEQ6355262.1"/>
    <property type="molecule type" value="Genomic_DNA"/>
</dbReference>
<gene>
    <name evidence="2" type="ORF">ABNX05_11590</name>
</gene>
<evidence type="ECO:0000313" key="2">
    <source>
        <dbReference type="EMBL" id="MEQ6355262.1"/>
    </source>
</evidence>
<comment type="caution">
    <text evidence="2">The sequence shown here is derived from an EMBL/GenBank/DDBJ whole genome shotgun (WGS) entry which is preliminary data.</text>
</comment>
<evidence type="ECO:0000259" key="1">
    <source>
        <dbReference type="PROSITE" id="PS50943"/>
    </source>
</evidence>
<evidence type="ECO:0000313" key="3">
    <source>
        <dbReference type="Proteomes" id="UP001478862"/>
    </source>
</evidence>
<keyword evidence="3" id="KW-1185">Reference proteome</keyword>
<dbReference type="InterPro" id="IPR010982">
    <property type="entry name" value="Lambda_DNA-bd_dom_sf"/>
</dbReference>
<dbReference type="SUPFAM" id="SSF47413">
    <property type="entry name" value="lambda repressor-like DNA-binding domains"/>
    <property type="match status" value="1"/>
</dbReference>
<dbReference type="Pfam" id="PF13443">
    <property type="entry name" value="HTH_26"/>
    <property type="match status" value="1"/>
</dbReference>
<dbReference type="CDD" id="cd00093">
    <property type="entry name" value="HTH_XRE"/>
    <property type="match status" value="1"/>
</dbReference>
<dbReference type="SMART" id="SM00530">
    <property type="entry name" value="HTH_XRE"/>
    <property type="match status" value="1"/>
</dbReference>
<organism evidence="2 3">
    <name type="scientific">Lysinibacillus zambalensis</name>
    <dbReference type="NCBI Taxonomy" id="3160866"/>
    <lineage>
        <taxon>Bacteria</taxon>
        <taxon>Bacillati</taxon>
        <taxon>Bacillota</taxon>
        <taxon>Bacilli</taxon>
        <taxon>Bacillales</taxon>
        <taxon>Bacillaceae</taxon>
        <taxon>Lysinibacillus</taxon>
    </lineage>
</organism>
<accession>A0ABV1MRX5</accession>
<protein>
    <submittedName>
        <fullName evidence="2">Helix-turn-helix transcriptional regulator</fullName>
    </submittedName>
</protein>
<dbReference type="PROSITE" id="PS50943">
    <property type="entry name" value="HTH_CROC1"/>
    <property type="match status" value="1"/>
</dbReference>
<dbReference type="InterPro" id="IPR001387">
    <property type="entry name" value="Cro/C1-type_HTH"/>
</dbReference>
<dbReference type="Gene3D" id="1.10.260.40">
    <property type="entry name" value="lambda repressor-like DNA-binding domains"/>
    <property type="match status" value="1"/>
</dbReference>
<dbReference type="RefSeq" id="WP_349659891.1">
    <property type="nucleotide sequence ID" value="NZ_JBEGDG010000007.1"/>
</dbReference>
<feature type="domain" description="HTH cro/C1-type" evidence="1">
    <location>
        <begin position="8"/>
        <end position="64"/>
    </location>
</feature>